<sequence>MIRMGRHPDAKCVFTYVQSLCRQLHNLETKPSAVPTQESNQGHPCPPQAGTNLEEGDGGAGLEAGSGGDLRD</sequence>
<evidence type="ECO:0000256" key="1">
    <source>
        <dbReference type="SAM" id="MobiDB-lite"/>
    </source>
</evidence>
<evidence type="ECO:0000313" key="3">
    <source>
        <dbReference type="Proteomes" id="UP000287033"/>
    </source>
</evidence>
<dbReference type="AlphaFoldDB" id="A0A401TN49"/>
<dbReference type="EMBL" id="BEZZ01122800">
    <property type="protein sequence ID" value="GCC44065.1"/>
    <property type="molecule type" value="Genomic_DNA"/>
</dbReference>
<keyword evidence="3" id="KW-1185">Reference proteome</keyword>
<organism evidence="2 3">
    <name type="scientific">Chiloscyllium punctatum</name>
    <name type="common">Brownbanded bambooshark</name>
    <name type="synonym">Hemiscyllium punctatum</name>
    <dbReference type="NCBI Taxonomy" id="137246"/>
    <lineage>
        <taxon>Eukaryota</taxon>
        <taxon>Metazoa</taxon>
        <taxon>Chordata</taxon>
        <taxon>Craniata</taxon>
        <taxon>Vertebrata</taxon>
        <taxon>Chondrichthyes</taxon>
        <taxon>Elasmobranchii</taxon>
        <taxon>Galeomorphii</taxon>
        <taxon>Galeoidea</taxon>
        <taxon>Orectolobiformes</taxon>
        <taxon>Hemiscylliidae</taxon>
        <taxon>Chiloscyllium</taxon>
    </lineage>
</organism>
<name>A0A401TN49_CHIPU</name>
<dbReference type="Proteomes" id="UP000287033">
    <property type="component" value="Unassembled WGS sequence"/>
</dbReference>
<proteinExistence type="predicted"/>
<accession>A0A401TN49</accession>
<comment type="caution">
    <text evidence="2">The sequence shown here is derived from an EMBL/GenBank/DDBJ whole genome shotgun (WGS) entry which is preliminary data.</text>
</comment>
<protein>
    <submittedName>
        <fullName evidence="2">Uncharacterized protein</fullName>
    </submittedName>
</protein>
<feature type="compositionally biased region" description="Gly residues" evidence="1">
    <location>
        <begin position="58"/>
        <end position="72"/>
    </location>
</feature>
<gene>
    <name evidence="2" type="ORF">chiPu_0028090</name>
</gene>
<feature type="region of interest" description="Disordered" evidence="1">
    <location>
        <begin position="31"/>
        <end position="72"/>
    </location>
</feature>
<evidence type="ECO:0000313" key="2">
    <source>
        <dbReference type="EMBL" id="GCC44065.1"/>
    </source>
</evidence>
<reference evidence="2 3" key="1">
    <citation type="journal article" date="2018" name="Nat. Ecol. Evol.">
        <title>Shark genomes provide insights into elasmobranch evolution and the origin of vertebrates.</title>
        <authorList>
            <person name="Hara Y"/>
            <person name="Yamaguchi K"/>
            <person name="Onimaru K"/>
            <person name="Kadota M"/>
            <person name="Koyanagi M"/>
            <person name="Keeley SD"/>
            <person name="Tatsumi K"/>
            <person name="Tanaka K"/>
            <person name="Motone F"/>
            <person name="Kageyama Y"/>
            <person name="Nozu R"/>
            <person name="Adachi N"/>
            <person name="Nishimura O"/>
            <person name="Nakagawa R"/>
            <person name="Tanegashima C"/>
            <person name="Kiyatake I"/>
            <person name="Matsumoto R"/>
            <person name="Murakumo K"/>
            <person name="Nishida K"/>
            <person name="Terakita A"/>
            <person name="Kuratani S"/>
            <person name="Sato K"/>
            <person name="Hyodo S Kuraku.S."/>
        </authorList>
    </citation>
    <scope>NUCLEOTIDE SEQUENCE [LARGE SCALE GENOMIC DNA]</scope>
</reference>